<evidence type="ECO:0000313" key="1">
    <source>
        <dbReference type="EMBL" id="CAK9082480.1"/>
    </source>
</evidence>
<organism evidence="1 2">
    <name type="scientific">Durusdinium trenchii</name>
    <dbReference type="NCBI Taxonomy" id="1381693"/>
    <lineage>
        <taxon>Eukaryota</taxon>
        <taxon>Sar</taxon>
        <taxon>Alveolata</taxon>
        <taxon>Dinophyceae</taxon>
        <taxon>Suessiales</taxon>
        <taxon>Symbiodiniaceae</taxon>
        <taxon>Durusdinium</taxon>
    </lineage>
</organism>
<gene>
    <name evidence="1" type="ORF">CCMP2556_LOCUS40289</name>
</gene>
<protein>
    <submittedName>
        <fullName evidence="1">Uncharacterized protein</fullName>
    </submittedName>
</protein>
<accession>A0ABP0Q2J2</accession>
<keyword evidence="2" id="KW-1185">Reference proteome</keyword>
<sequence>MANTVAMMSVRCQSARPKRRSEVEEISLPSFWLERPVEGLVVYLRQSGSSASSTEVNILRSDGYDQWHPDAEQPLAAGRVGQLRGPAAICVDAVLETNLGGETMKEVEPQWCVRATKVPAWSHRDLQQKRVAKRTFCGRSATCETPLRRPKQLRFKSDRKF</sequence>
<reference evidence="1 2" key="1">
    <citation type="submission" date="2024-02" db="EMBL/GenBank/DDBJ databases">
        <authorList>
            <person name="Chen Y."/>
            <person name="Shah S."/>
            <person name="Dougan E. K."/>
            <person name="Thang M."/>
            <person name="Chan C."/>
        </authorList>
    </citation>
    <scope>NUCLEOTIDE SEQUENCE [LARGE SCALE GENOMIC DNA]</scope>
</reference>
<evidence type="ECO:0000313" key="2">
    <source>
        <dbReference type="Proteomes" id="UP001642484"/>
    </source>
</evidence>
<name>A0ABP0Q2J2_9DINO</name>
<dbReference type="EMBL" id="CAXAMN010023937">
    <property type="protein sequence ID" value="CAK9082480.1"/>
    <property type="molecule type" value="Genomic_DNA"/>
</dbReference>
<proteinExistence type="predicted"/>
<comment type="caution">
    <text evidence="1">The sequence shown here is derived from an EMBL/GenBank/DDBJ whole genome shotgun (WGS) entry which is preliminary data.</text>
</comment>
<dbReference type="Proteomes" id="UP001642484">
    <property type="component" value="Unassembled WGS sequence"/>
</dbReference>